<protein>
    <submittedName>
        <fullName evidence="1">Uncharacterized protein</fullName>
    </submittedName>
</protein>
<comment type="caution">
    <text evidence="1">The sequence shown here is derived from an EMBL/GenBank/DDBJ whole genome shotgun (WGS) entry which is preliminary data.</text>
</comment>
<dbReference type="Proteomes" id="UP000266861">
    <property type="component" value="Unassembled WGS sequence"/>
</dbReference>
<dbReference type="AlphaFoldDB" id="A0A397IVR8"/>
<organism evidence="1 2">
    <name type="scientific">Diversispora epigaea</name>
    <dbReference type="NCBI Taxonomy" id="1348612"/>
    <lineage>
        <taxon>Eukaryota</taxon>
        <taxon>Fungi</taxon>
        <taxon>Fungi incertae sedis</taxon>
        <taxon>Mucoromycota</taxon>
        <taxon>Glomeromycotina</taxon>
        <taxon>Glomeromycetes</taxon>
        <taxon>Diversisporales</taxon>
        <taxon>Diversisporaceae</taxon>
        <taxon>Diversispora</taxon>
    </lineage>
</organism>
<sequence length="56" mass="6698">MAKDISRISGWILINYTYVEEKSKYPLCEYEGVVLFENDEEDDEDEIFSKDYTVHQ</sequence>
<name>A0A397IVR8_9GLOM</name>
<evidence type="ECO:0000313" key="1">
    <source>
        <dbReference type="EMBL" id="RHZ80061.1"/>
    </source>
</evidence>
<reference evidence="1 2" key="1">
    <citation type="submission" date="2018-08" db="EMBL/GenBank/DDBJ databases">
        <title>Genome and evolution of the arbuscular mycorrhizal fungus Diversispora epigaea (formerly Glomus versiforme) and its bacterial endosymbionts.</title>
        <authorList>
            <person name="Sun X."/>
            <person name="Fei Z."/>
            <person name="Harrison M."/>
        </authorList>
    </citation>
    <scope>NUCLEOTIDE SEQUENCE [LARGE SCALE GENOMIC DNA]</scope>
    <source>
        <strain evidence="1 2">IT104</strain>
    </source>
</reference>
<keyword evidence="2" id="KW-1185">Reference proteome</keyword>
<evidence type="ECO:0000313" key="2">
    <source>
        <dbReference type="Proteomes" id="UP000266861"/>
    </source>
</evidence>
<accession>A0A397IVR8</accession>
<dbReference type="EMBL" id="PQFF01000130">
    <property type="protein sequence ID" value="RHZ80061.1"/>
    <property type="molecule type" value="Genomic_DNA"/>
</dbReference>
<proteinExistence type="predicted"/>
<gene>
    <name evidence="1" type="ORF">Glove_139g106</name>
</gene>